<name>A0A8H7TAT2_9HELO</name>
<dbReference type="PANTHER" id="PTHR31321:SF58">
    <property type="entry name" value="METHYLESTERASE, PUTATIVE-RELATED"/>
    <property type="match status" value="1"/>
</dbReference>
<protein>
    <recommendedName>
        <fullName evidence="4">pectinesterase</fullName>
        <ecNumber evidence="4">3.1.1.11</ecNumber>
    </recommendedName>
</protein>
<feature type="chain" id="PRO_5034922430" description="pectinesterase" evidence="11">
    <location>
        <begin position="24"/>
        <end position="2374"/>
    </location>
</feature>
<dbReference type="Pfam" id="PF01095">
    <property type="entry name" value="Pectinesterase"/>
    <property type="match status" value="5"/>
</dbReference>
<feature type="region of interest" description="Disordered" evidence="10">
    <location>
        <begin position="792"/>
        <end position="812"/>
    </location>
</feature>
<comment type="similarity">
    <text evidence="3">Belongs to the pectinesterase family.</text>
</comment>
<dbReference type="InterPro" id="IPR000070">
    <property type="entry name" value="Pectinesterase_cat"/>
</dbReference>
<evidence type="ECO:0000256" key="10">
    <source>
        <dbReference type="SAM" id="MobiDB-lite"/>
    </source>
</evidence>
<dbReference type="SUPFAM" id="SSF51126">
    <property type="entry name" value="Pectin lyase-like"/>
    <property type="match status" value="5"/>
</dbReference>
<proteinExistence type="inferred from homology"/>
<feature type="region of interest" description="Disordered" evidence="10">
    <location>
        <begin position="1142"/>
        <end position="1169"/>
    </location>
</feature>
<evidence type="ECO:0000256" key="4">
    <source>
        <dbReference type="ARBA" id="ARBA00013229"/>
    </source>
</evidence>
<evidence type="ECO:0000256" key="1">
    <source>
        <dbReference type="ARBA" id="ARBA00004613"/>
    </source>
</evidence>
<evidence type="ECO:0000313" key="13">
    <source>
        <dbReference type="EMBL" id="KAG4416454.1"/>
    </source>
</evidence>
<dbReference type="GO" id="GO:0042545">
    <property type="term" value="P:cell wall modification"/>
    <property type="evidence" value="ECO:0007669"/>
    <property type="project" value="InterPro"/>
</dbReference>
<dbReference type="UniPathway" id="UPA00545">
    <property type="reaction ID" value="UER00823"/>
</dbReference>
<gene>
    <name evidence="13" type="ORF">IFR04_010432</name>
</gene>
<dbReference type="EC" id="3.1.1.11" evidence="4"/>
<dbReference type="InterPro" id="IPR011050">
    <property type="entry name" value="Pectin_lyase_fold/virulence"/>
</dbReference>
<feature type="domain" description="Pectinesterase catalytic" evidence="12">
    <location>
        <begin position="1183"/>
        <end position="1466"/>
    </location>
</feature>
<keyword evidence="7" id="KW-0378">Hydrolase</keyword>
<accession>A0A8H7TAT2</accession>
<feature type="domain" description="Pectinesterase catalytic" evidence="12">
    <location>
        <begin position="479"/>
        <end position="748"/>
    </location>
</feature>
<comment type="catalytic activity">
    <reaction evidence="9">
        <text>[(1-&gt;4)-alpha-D-galacturonosyl methyl ester](n) + n H2O = [(1-&gt;4)-alpha-D-galacturonosyl](n) + n methanol + n H(+)</text>
        <dbReference type="Rhea" id="RHEA:22380"/>
        <dbReference type="Rhea" id="RHEA-COMP:14570"/>
        <dbReference type="Rhea" id="RHEA-COMP:14573"/>
        <dbReference type="ChEBI" id="CHEBI:15377"/>
        <dbReference type="ChEBI" id="CHEBI:15378"/>
        <dbReference type="ChEBI" id="CHEBI:17790"/>
        <dbReference type="ChEBI" id="CHEBI:140522"/>
        <dbReference type="ChEBI" id="CHEBI:140523"/>
        <dbReference type="EC" id="3.1.1.11"/>
    </reaction>
</comment>
<evidence type="ECO:0000313" key="14">
    <source>
        <dbReference type="Proteomes" id="UP000664132"/>
    </source>
</evidence>
<feature type="domain" description="Pectinesterase catalytic" evidence="12">
    <location>
        <begin position="1526"/>
        <end position="1818"/>
    </location>
</feature>
<keyword evidence="5" id="KW-0964">Secreted</keyword>
<dbReference type="GO" id="GO:0045490">
    <property type="term" value="P:pectin catabolic process"/>
    <property type="evidence" value="ECO:0007669"/>
    <property type="project" value="UniProtKB-UniPathway"/>
</dbReference>
<evidence type="ECO:0000256" key="5">
    <source>
        <dbReference type="ARBA" id="ARBA00022525"/>
    </source>
</evidence>
<comment type="subcellular location">
    <subcellularLocation>
        <location evidence="1">Secreted</location>
    </subcellularLocation>
</comment>
<evidence type="ECO:0000256" key="6">
    <source>
        <dbReference type="ARBA" id="ARBA00022729"/>
    </source>
</evidence>
<dbReference type="FunFam" id="2.160.20.10:FF:000014">
    <property type="entry name" value="Pectinesterase"/>
    <property type="match status" value="3"/>
</dbReference>
<keyword evidence="6 11" id="KW-0732">Signal</keyword>
<dbReference type="InterPro" id="IPR012334">
    <property type="entry name" value="Pectin_lyas_fold"/>
</dbReference>
<evidence type="ECO:0000256" key="3">
    <source>
        <dbReference type="ARBA" id="ARBA00008891"/>
    </source>
</evidence>
<evidence type="ECO:0000256" key="9">
    <source>
        <dbReference type="ARBA" id="ARBA00047928"/>
    </source>
</evidence>
<evidence type="ECO:0000256" key="7">
    <source>
        <dbReference type="ARBA" id="ARBA00022801"/>
    </source>
</evidence>
<keyword evidence="8" id="KW-0063">Aspartyl esterase</keyword>
<evidence type="ECO:0000256" key="8">
    <source>
        <dbReference type="ARBA" id="ARBA00023085"/>
    </source>
</evidence>
<evidence type="ECO:0000259" key="12">
    <source>
        <dbReference type="Pfam" id="PF01095"/>
    </source>
</evidence>
<dbReference type="GO" id="GO:0030599">
    <property type="term" value="F:pectinesterase activity"/>
    <property type="evidence" value="ECO:0007669"/>
    <property type="project" value="UniProtKB-EC"/>
</dbReference>
<feature type="signal peptide" evidence="11">
    <location>
        <begin position="1"/>
        <end position="23"/>
    </location>
</feature>
<dbReference type="OrthoDB" id="2019149at2759"/>
<feature type="region of interest" description="Disordered" evidence="10">
    <location>
        <begin position="354"/>
        <end position="466"/>
    </location>
</feature>
<dbReference type="EMBL" id="JAFJYH010000186">
    <property type="protein sequence ID" value="KAG4416454.1"/>
    <property type="molecule type" value="Genomic_DNA"/>
</dbReference>
<keyword evidence="14" id="KW-1185">Reference proteome</keyword>
<evidence type="ECO:0000256" key="11">
    <source>
        <dbReference type="SAM" id="SignalP"/>
    </source>
</evidence>
<feature type="domain" description="Pectinesterase catalytic" evidence="12">
    <location>
        <begin position="820"/>
        <end position="1114"/>
    </location>
</feature>
<comment type="pathway">
    <text evidence="2">Glycan metabolism; pectin degradation; 2-dehydro-3-deoxy-D-gluconate from pectin: step 1/5.</text>
</comment>
<dbReference type="Proteomes" id="UP000664132">
    <property type="component" value="Unassembled WGS sequence"/>
</dbReference>
<dbReference type="PANTHER" id="PTHR31321">
    <property type="entry name" value="ACYL-COA THIOESTER HYDROLASE YBHC-RELATED"/>
    <property type="match status" value="1"/>
</dbReference>
<organism evidence="13 14">
    <name type="scientific">Cadophora malorum</name>
    <dbReference type="NCBI Taxonomy" id="108018"/>
    <lineage>
        <taxon>Eukaryota</taxon>
        <taxon>Fungi</taxon>
        <taxon>Dikarya</taxon>
        <taxon>Ascomycota</taxon>
        <taxon>Pezizomycotina</taxon>
        <taxon>Leotiomycetes</taxon>
        <taxon>Helotiales</taxon>
        <taxon>Ploettnerulaceae</taxon>
        <taxon>Cadophora</taxon>
    </lineage>
</organism>
<evidence type="ECO:0000256" key="2">
    <source>
        <dbReference type="ARBA" id="ARBA00005184"/>
    </source>
</evidence>
<dbReference type="GO" id="GO:0005576">
    <property type="term" value="C:extracellular region"/>
    <property type="evidence" value="ECO:0007669"/>
    <property type="project" value="UniProtKB-SubCell"/>
</dbReference>
<sequence length="2374" mass="248264">MFNFKRTVYGVLAGLQLSSYVVAQSSDSTTSSTTSSSASLTIAAPSGTVIVDQSGNGHFTAINQAVSYAQASAQPTVIVRAGTYNEVITVSRTTQVTVIGDSSDAANYSKNQVIVSNSSAPLSITIGGVLGTTWRNINFVNTATGTAPAVSLRSKQNAFYNCQFISSGAGAVTAINLGTFLIANSYIEGTDKLLSGYVGAYVFGSTLVPTAGSATIVYSKGFATPTQFSQTVIDSCTISQKSGFTNTYVYLAGPNGDGSQAVYKYSSIAGFIAPGGVRPLSTNGFYGEYQTTGPGSFAFDSKRIDVLMTSSMLSNCTIDYVFANSFTGFTSTSTSWVDSSVLKAISDANVVVSSSSSSTSSSSTASSFQSRTSPTSTSTTSQTSSVSSTTSSDASSSSTESQTSMGSSTSSESSTSTTTSQTSSATSSSSAGVSSSNIESQTSSSTSDTSTSSTVSQTSSAAPTATCDLPASIPSTAFVVGPSGSCAKYNNFTSAIAALPKDSTKQYIYILAGTYTEQIPTFSRAGATIFRGESTNSQSQAANLVTLQYSGSVLSSAGGAENYSTFRSTTSSAKGHAFYNINFENIAPITPNYIAIAMDIKALQIGFYSCGFKSGQGTLLANTGTFYFSGCRIEGSSDFVWVYGAAFISNSIVVSNTPGYTVSAQNYVATYPSQLVFDQCAFVPSTTTSMSQSTYLGRDYSVSARVAITNSYLDAHIRPVGWLIKSATANVTFAEFNNTGPGFVQSSRPAQVQILSDGSAYSAANVLGDISWIDSSAVVPFSGFPASLFTATPSSTSATSSTGSSTSTATPSMSAYVVSTTPTDGQYGTVQAAIAALPADGAPKTILILPGTYTEQININRTGKVTLRGTTSFPNDFSQNQVKIQFSYGVSTSAGQNELTPVINSKKTDGSGLALYNIDFQNLFPQTNSYAALAADFYGTNMAAYGCSFIGFQDTLLANKGTQLFSNCYVEGSVDFIWGFSQAYFRQCYIATNTPGSCIAAQSRSSASVAGGYVFDTCTVTYTGTYGSSFGLSYLGRPYSNFSVAVYKNSYIDKHINAAGWNVWSKTNPQTSNVLFGEYNNVGPSAWTASTARASFATNLTDAQVAAYDLSTFLGSTSWIDMEAYNFVPSYNFSASGINGATPTTSTPVPSATPTANSTSTRPTSGTTPPAGAILVSVGGTIANSFSSLTSALASLPADTTSQTIFMYPGSYTEQVSVNRKGPVTVVGYQSGSVGKTYSGNQVTLTFARGLSVVAPVAAGHTNAETAVIATASTKISFYNVNFINTDNLDGAIASYVTLAASVYGDQIGFYGCSFVGWQDTVLTGNPSGYAYYESSYIDGAIDFIWGYSMSYFKGCTIGAKRAKSAITAHNRASLSAVGGYIFDQCLFTAATNATADLNQQVYLGRPYNAYARVVVKYSYLDSIIQPAGWKVWSATDPRTDYITFAEYQNTGPGNWESNAVARASFGNATLLTSDTYSLSSVMASTSWIDMTYWDSIVTPQPTIAPVETSNSTIPPSGACIVSKTAITGQVTYTTIAQCIALLPTTSAIQTIFIYPGTYNEQLTFNRSAATIFKGYSEDPTNYATNQVIITNSAGVDTQGDASNSDSATFYSRGKNVKFYNINLVNTFGKVADYASLGFSVGNNGNASFYGCQILGNQDTFNVNVGASTFAYNTYIEGSIDFIWGSGSMYFLGSTIAPNTNGISITADKRATNTSIGGIVFDQCTVTPASGSGVTTGTVYLGRPWNPFARVAYVKTNLDSSINPAGWSVWSKSTPNTDTAFFGEYQNTGAGAVKTSRAAFSHEMTDDEATAFQLSNFFSSTSWIDFTAVGISPFVVSNLPATVTITSTVSPTGSVPIVTATSTSLQVFTTSVSALISTKNVTEKISSTILSTQPDVYKTTAVTLTETSFLSITPAIKSTTVTLDQVVKTTLTIQGPLETSTKLVTSKVTALSTFTPAPVTQLQTVTISNLATSTVTPNPVNKVVTAISTLVSTTTSTPKGKTNTVKSTSTLEQLFTAIAPDVKITQTSTISTTTILTSTPKGVTKTTTFFLTIPAGPTVTVQAKKAVTSFIPTTTVVFKTTKSTTTLACIPTAAKVKRSFEAEPFEEDIIVKRQTASGSSSVSTPTVTEFYTLPQSTSTFLILVSASTTTTKAALKSTQTDTITSYILKTSIFPGQTFSTTISTTKLIPKTTTLAQSTSTILVDLQGTSVSTVSLKGKTQTVSETVFSTVKTSTSTAPGVTVQSQTTKEIFSTSTMKLPAQTILTTTTSLTTLKATVVLPTSTVIISRIATVTLKSTFTPPGTTSTILKLATAIKKTTVTLSTPTVLISQTSTSKIPTPSVTVTSTVLKATTVKSTSLITSTVVKTAKGAPTCS</sequence>
<feature type="domain" description="Pectinesterase catalytic" evidence="12">
    <location>
        <begin position="49"/>
        <end position="298"/>
    </location>
</feature>
<dbReference type="Gene3D" id="2.160.20.10">
    <property type="entry name" value="Single-stranded right-handed beta-helix, Pectin lyase-like"/>
    <property type="match status" value="5"/>
</dbReference>
<reference evidence="13" key="1">
    <citation type="submission" date="2021-02" db="EMBL/GenBank/DDBJ databases">
        <title>Genome sequence Cadophora malorum strain M34.</title>
        <authorList>
            <person name="Stefanovic E."/>
            <person name="Vu D."/>
            <person name="Scully C."/>
            <person name="Dijksterhuis J."/>
            <person name="Roader J."/>
            <person name="Houbraken J."/>
        </authorList>
    </citation>
    <scope>NUCLEOTIDE SEQUENCE</scope>
    <source>
        <strain evidence="13">M34</strain>
    </source>
</reference>
<comment type="caution">
    <text evidence="13">The sequence shown here is derived from an EMBL/GenBank/DDBJ whole genome shotgun (WGS) entry which is preliminary data.</text>
</comment>